<dbReference type="Proteomes" id="UP000652761">
    <property type="component" value="Unassembled WGS sequence"/>
</dbReference>
<reference evidence="2" key="1">
    <citation type="submission" date="2017-07" db="EMBL/GenBank/DDBJ databases">
        <title>Taro Niue Genome Assembly and Annotation.</title>
        <authorList>
            <person name="Atibalentja N."/>
            <person name="Keating K."/>
            <person name="Fields C.J."/>
        </authorList>
    </citation>
    <scope>NUCLEOTIDE SEQUENCE</scope>
    <source>
        <strain evidence="2">Niue_2</strain>
        <tissue evidence="2">Leaf</tissue>
    </source>
</reference>
<evidence type="ECO:0000313" key="2">
    <source>
        <dbReference type="EMBL" id="MQL92341.1"/>
    </source>
</evidence>
<dbReference type="EMBL" id="NMUH01001438">
    <property type="protein sequence ID" value="MQL92341.1"/>
    <property type="molecule type" value="Genomic_DNA"/>
</dbReference>
<proteinExistence type="predicted"/>
<feature type="region of interest" description="Disordered" evidence="1">
    <location>
        <begin position="58"/>
        <end position="98"/>
    </location>
</feature>
<gene>
    <name evidence="2" type="ORF">Taro_024963</name>
</gene>
<comment type="caution">
    <text evidence="2">The sequence shown here is derived from an EMBL/GenBank/DDBJ whole genome shotgun (WGS) entry which is preliminary data.</text>
</comment>
<keyword evidence="3" id="KW-1185">Reference proteome</keyword>
<organism evidence="2 3">
    <name type="scientific">Colocasia esculenta</name>
    <name type="common">Wild taro</name>
    <name type="synonym">Arum esculentum</name>
    <dbReference type="NCBI Taxonomy" id="4460"/>
    <lineage>
        <taxon>Eukaryota</taxon>
        <taxon>Viridiplantae</taxon>
        <taxon>Streptophyta</taxon>
        <taxon>Embryophyta</taxon>
        <taxon>Tracheophyta</taxon>
        <taxon>Spermatophyta</taxon>
        <taxon>Magnoliopsida</taxon>
        <taxon>Liliopsida</taxon>
        <taxon>Araceae</taxon>
        <taxon>Aroideae</taxon>
        <taxon>Colocasieae</taxon>
        <taxon>Colocasia</taxon>
    </lineage>
</organism>
<accession>A0A843V7M8</accession>
<protein>
    <submittedName>
        <fullName evidence="2">Uncharacterized protein</fullName>
    </submittedName>
</protein>
<dbReference type="AlphaFoldDB" id="A0A843V7M8"/>
<feature type="region of interest" description="Disordered" evidence="1">
    <location>
        <begin position="1"/>
        <end position="25"/>
    </location>
</feature>
<evidence type="ECO:0000313" key="3">
    <source>
        <dbReference type="Proteomes" id="UP000652761"/>
    </source>
</evidence>
<sequence length="114" mass="12247">MAAEESQNTGGARRPQTTSSNHSRTMIMEAPLMVRQLEDCDRKLPAISATKSVNGNLERTSEHDFNPLTVNRTDGATIKGGGISHNGGTTLGDERSRSARLSLGVTRLRPSSLL</sequence>
<name>A0A843V7M8_COLES</name>
<feature type="compositionally biased region" description="Polar residues" evidence="1">
    <location>
        <begin position="1"/>
        <end position="24"/>
    </location>
</feature>
<evidence type="ECO:0000256" key="1">
    <source>
        <dbReference type="SAM" id="MobiDB-lite"/>
    </source>
</evidence>